<organism evidence="2 3">
    <name type="scientific">Thermodesulfatator autotrophicus</name>
    <dbReference type="NCBI Taxonomy" id="1795632"/>
    <lineage>
        <taxon>Bacteria</taxon>
        <taxon>Pseudomonadati</taxon>
        <taxon>Thermodesulfobacteriota</taxon>
        <taxon>Thermodesulfobacteria</taxon>
        <taxon>Thermodesulfobacteriales</taxon>
        <taxon>Thermodesulfatatoraceae</taxon>
        <taxon>Thermodesulfatator</taxon>
    </lineage>
</organism>
<dbReference type="PROSITE" id="PS50846">
    <property type="entry name" value="HMA_2"/>
    <property type="match status" value="1"/>
</dbReference>
<dbReference type="InterPro" id="IPR036163">
    <property type="entry name" value="HMA_dom_sf"/>
</dbReference>
<comment type="caution">
    <text evidence="2">The sequence shown here is derived from an EMBL/GenBank/DDBJ whole genome shotgun (WGS) entry which is preliminary data.</text>
</comment>
<dbReference type="Proteomes" id="UP000076964">
    <property type="component" value="Unassembled WGS sequence"/>
</dbReference>
<gene>
    <name evidence="2" type="ORF">TH606_10310</name>
</gene>
<sequence>MSYYLHKVKGRIRLRTPIIKNNRAAADLVKNFIMHLGGVTSVTTNILTGSIVINYNPAIIDAEEIIKALEKEGYFNSHLAANCETVLQKHVEKIGKQAGRAIFGLVSDHVLRGTGLSFLSLII</sequence>
<dbReference type="RefSeq" id="WP_068543713.1">
    <property type="nucleotide sequence ID" value="NZ_LSFI01000062.1"/>
</dbReference>
<protein>
    <recommendedName>
        <fullName evidence="1">HMA domain-containing protein</fullName>
    </recommendedName>
</protein>
<dbReference type="GO" id="GO:0046872">
    <property type="term" value="F:metal ion binding"/>
    <property type="evidence" value="ECO:0007669"/>
    <property type="project" value="InterPro"/>
</dbReference>
<evidence type="ECO:0000313" key="2">
    <source>
        <dbReference type="EMBL" id="OAG26809.1"/>
    </source>
</evidence>
<dbReference type="Pfam" id="PF19991">
    <property type="entry name" value="HMA_2"/>
    <property type="match status" value="1"/>
</dbReference>
<dbReference type="Gene3D" id="3.30.70.100">
    <property type="match status" value="1"/>
</dbReference>
<feature type="domain" description="HMA" evidence="1">
    <location>
        <begin position="10"/>
        <end position="77"/>
    </location>
</feature>
<accession>A0A177E720</accession>
<evidence type="ECO:0000259" key="1">
    <source>
        <dbReference type="PROSITE" id="PS50846"/>
    </source>
</evidence>
<keyword evidence="3" id="KW-1185">Reference proteome</keyword>
<dbReference type="OrthoDB" id="9794780at2"/>
<dbReference type="EMBL" id="LSFI01000062">
    <property type="protein sequence ID" value="OAG26809.1"/>
    <property type="molecule type" value="Genomic_DNA"/>
</dbReference>
<dbReference type="STRING" id="1795632.TH606_10310"/>
<dbReference type="AlphaFoldDB" id="A0A177E720"/>
<dbReference type="SUPFAM" id="SSF55008">
    <property type="entry name" value="HMA, heavy metal-associated domain"/>
    <property type="match status" value="1"/>
</dbReference>
<dbReference type="InterPro" id="IPR006121">
    <property type="entry name" value="HMA_dom"/>
</dbReference>
<evidence type="ECO:0000313" key="3">
    <source>
        <dbReference type="Proteomes" id="UP000076964"/>
    </source>
</evidence>
<proteinExistence type="predicted"/>
<reference evidence="2 3" key="1">
    <citation type="submission" date="2016-02" db="EMBL/GenBank/DDBJ databases">
        <title>Draft genome sequence of Thermodesulfatator sp. S606.</title>
        <authorList>
            <person name="Lai Q."/>
            <person name="Cao J."/>
            <person name="Dupont S."/>
            <person name="Shao Z."/>
            <person name="Jebbar M."/>
            <person name="Alain K."/>
        </authorList>
    </citation>
    <scope>NUCLEOTIDE SEQUENCE [LARGE SCALE GENOMIC DNA]</scope>
    <source>
        <strain evidence="2 3">S606</strain>
    </source>
</reference>
<name>A0A177E720_9BACT</name>